<dbReference type="PRINTS" id="PR00038">
    <property type="entry name" value="HTHLUXR"/>
</dbReference>
<dbReference type="PANTHER" id="PTHR43547:SF2">
    <property type="entry name" value="HYBRID SIGNAL TRANSDUCTION HISTIDINE KINASE C"/>
    <property type="match status" value="1"/>
</dbReference>
<accession>A0A1M5HQQ4</accession>
<dbReference type="InterPro" id="IPR036388">
    <property type="entry name" value="WH-like_DNA-bd_sf"/>
</dbReference>
<dbReference type="SUPFAM" id="SSF55874">
    <property type="entry name" value="ATPase domain of HSP90 chaperone/DNA topoisomerase II/histidine kinase"/>
    <property type="match status" value="1"/>
</dbReference>
<dbReference type="GO" id="GO:0000155">
    <property type="term" value="F:phosphorelay sensor kinase activity"/>
    <property type="evidence" value="ECO:0007669"/>
    <property type="project" value="InterPro"/>
</dbReference>
<dbReference type="SUPFAM" id="SSF52172">
    <property type="entry name" value="CheY-like"/>
    <property type="match status" value="1"/>
</dbReference>
<evidence type="ECO:0000313" key="11">
    <source>
        <dbReference type="Proteomes" id="UP000184368"/>
    </source>
</evidence>
<dbReference type="AlphaFoldDB" id="A0A1M5HQQ4"/>
<keyword evidence="10" id="KW-0808">Transferase</keyword>
<feature type="modified residue" description="4-aspartylphosphate" evidence="5">
    <location>
        <position position="558"/>
    </location>
</feature>
<feature type="transmembrane region" description="Helical" evidence="6">
    <location>
        <begin position="12"/>
        <end position="32"/>
    </location>
</feature>
<keyword evidence="6" id="KW-0812">Transmembrane</keyword>
<dbReference type="InterPro" id="IPR000792">
    <property type="entry name" value="Tscrpt_reg_LuxR_C"/>
</dbReference>
<dbReference type="SUPFAM" id="SSF46894">
    <property type="entry name" value="C-terminal effector domain of the bipartite response regulators"/>
    <property type="match status" value="1"/>
</dbReference>
<dbReference type="InterPro" id="IPR004358">
    <property type="entry name" value="Sig_transdc_His_kin-like_C"/>
</dbReference>
<evidence type="ECO:0000256" key="5">
    <source>
        <dbReference type="PROSITE-ProRule" id="PRU00169"/>
    </source>
</evidence>
<comment type="catalytic activity">
    <reaction evidence="1">
        <text>ATP + protein L-histidine = ADP + protein N-phospho-L-histidine.</text>
        <dbReference type="EC" id="2.7.13.3"/>
    </reaction>
</comment>
<dbReference type="Gene3D" id="3.30.565.10">
    <property type="entry name" value="Histidine kinase-like ATPase, C-terminal domain"/>
    <property type="match status" value="1"/>
</dbReference>
<dbReference type="PROSITE" id="PS50110">
    <property type="entry name" value="RESPONSE_REGULATORY"/>
    <property type="match status" value="1"/>
</dbReference>
<evidence type="ECO:0000259" key="8">
    <source>
        <dbReference type="PROSITE" id="PS50109"/>
    </source>
</evidence>
<dbReference type="SUPFAM" id="SSF47384">
    <property type="entry name" value="Homodimeric domain of signal transducing histidine kinase"/>
    <property type="match status" value="1"/>
</dbReference>
<evidence type="ECO:0000259" key="9">
    <source>
        <dbReference type="PROSITE" id="PS50110"/>
    </source>
</evidence>
<dbReference type="InterPro" id="IPR011006">
    <property type="entry name" value="CheY-like_superfamily"/>
</dbReference>
<dbReference type="Gene3D" id="1.10.287.130">
    <property type="match status" value="1"/>
</dbReference>
<feature type="transmembrane region" description="Helical" evidence="6">
    <location>
        <begin position="106"/>
        <end position="124"/>
    </location>
</feature>
<evidence type="ECO:0000256" key="1">
    <source>
        <dbReference type="ARBA" id="ARBA00000085"/>
    </source>
</evidence>
<dbReference type="SMART" id="SM00421">
    <property type="entry name" value="HTH_LUXR"/>
    <property type="match status" value="1"/>
</dbReference>
<dbReference type="PROSITE" id="PS50043">
    <property type="entry name" value="HTH_LUXR_2"/>
    <property type="match status" value="1"/>
</dbReference>
<dbReference type="OrthoDB" id="9797097at2"/>
<dbReference type="GO" id="GO:0003677">
    <property type="term" value="F:DNA binding"/>
    <property type="evidence" value="ECO:0007669"/>
    <property type="project" value="UniProtKB-KW"/>
</dbReference>
<feature type="domain" description="Response regulatory" evidence="9">
    <location>
        <begin position="508"/>
        <end position="625"/>
    </location>
</feature>
<dbReference type="Proteomes" id="UP000184368">
    <property type="component" value="Unassembled WGS sequence"/>
</dbReference>
<evidence type="ECO:0000256" key="4">
    <source>
        <dbReference type="ARBA" id="ARBA00023125"/>
    </source>
</evidence>
<dbReference type="PROSITE" id="PS50109">
    <property type="entry name" value="HIS_KIN"/>
    <property type="match status" value="1"/>
</dbReference>
<proteinExistence type="predicted"/>
<dbReference type="InterPro" id="IPR005467">
    <property type="entry name" value="His_kinase_dom"/>
</dbReference>
<evidence type="ECO:0000256" key="6">
    <source>
        <dbReference type="SAM" id="Phobius"/>
    </source>
</evidence>
<dbReference type="CDD" id="cd00075">
    <property type="entry name" value="HATPase"/>
    <property type="match status" value="1"/>
</dbReference>
<name>A0A1M5HQQ4_9BACT</name>
<dbReference type="InterPro" id="IPR036097">
    <property type="entry name" value="HisK_dim/P_sf"/>
</dbReference>
<keyword evidence="10" id="KW-0418">Kinase</keyword>
<keyword evidence="6" id="KW-0472">Membrane</keyword>
<dbReference type="InterPro" id="IPR016032">
    <property type="entry name" value="Sig_transdc_resp-reg_C-effctor"/>
</dbReference>
<dbReference type="RefSeq" id="WP_073047383.1">
    <property type="nucleotide sequence ID" value="NZ_FQUO01000020.1"/>
</dbReference>
<keyword evidence="11" id="KW-1185">Reference proteome</keyword>
<dbReference type="SMART" id="SM00387">
    <property type="entry name" value="HATPase_c"/>
    <property type="match status" value="1"/>
</dbReference>
<evidence type="ECO:0000256" key="3">
    <source>
        <dbReference type="ARBA" id="ARBA00022553"/>
    </source>
</evidence>
<dbReference type="Pfam" id="PF00196">
    <property type="entry name" value="GerE"/>
    <property type="match status" value="1"/>
</dbReference>
<keyword evidence="6" id="KW-1133">Transmembrane helix</keyword>
<dbReference type="PANTHER" id="PTHR43547">
    <property type="entry name" value="TWO-COMPONENT HISTIDINE KINASE"/>
    <property type="match status" value="1"/>
</dbReference>
<sequence length="742" mass="83130">MLLFGTQMEISTFVFICVEIVLLSLQIIHRLARPSNKHAYYNIVLLSLLIIYNVASGLLPDPNLPGSVILQNCIAYGTGFITPCFFPLYVYRCFGLRNMRWHAFKGVYLFLMLPYFFFVGVYVATGNLEAAKNLLGIPLLYAILVILALVKSVHQKYREQNTNPKGKEEMSILLASLAPWVALPVISFLGLSQTFEAIITNTGFLLLMALQLKQYITQSRLEHEKLLTFNAKLEKEVERRTTELKLVSENKTAAFINIAHEAKTPLFLVKSQLEDYMQTAPASEALESMRQNIDKLTKDVVNFFDLEKAMRGFAIGCKDQTSDFSALVRDRIQLFQHYARKSGISLSGQIADDIAVAAVPEALDRIVFNLVENALKFTPEGGTVLVELERSCDWVQLVVSDNGSGIESTQRTRVFQPYYQIKRKQTFKSTQGLGLGLPITKQVAEQLGGRIEVAEHARLGGTTIIVTLPVSKKEVGRQDAIHASIAFQPAVRETALSETEPHQEGRFTLLIIEDKPSMLRFLYQRFSKKYNVYTAQNGAAALNRLREEGIRPDLIISDVMMDGMDGFQFQRVVSQEARFRHIPLLFFSAKTEKGIKLQALKLGAIDFIEKPTSIQVLEEQVHNTLATVHLQKARMVEQIVQSVPLANALGRTPDFTTEIAVAAPITSPVKHPEQNLADRYNLTRRELEIAHLVVSGKTTKVIADLLFVSEKTVGTHIQNLYKKLGVSSKVALLHKMQEGGSK</sequence>
<protein>
    <recommendedName>
        <fullName evidence="2">histidine kinase</fullName>
        <ecNumber evidence="2">2.7.13.3</ecNumber>
    </recommendedName>
</protein>
<dbReference type="InterPro" id="IPR036890">
    <property type="entry name" value="HATPase_C_sf"/>
</dbReference>
<dbReference type="PROSITE" id="PS00622">
    <property type="entry name" value="HTH_LUXR_1"/>
    <property type="match status" value="1"/>
</dbReference>
<dbReference type="Gene3D" id="1.10.10.10">
    <property type="entry name" value="Winged helix-like DNA-binding domain superfamily/Winged helix DNA-binding domain"/>
    <property type="match status" value="1"/>
</dbReference>
<dbReference type="Gene3D" id="3.40.50.2300">
    <property type="match status" value="1"/>
</dbReference>
<dbReference type="PRINTS" id="PR00344">
    <property type="entry name" value="BCTRLSENSOR"/>
</dbReference>
<keyword evidence="4" id="KW-0238">DNA-binding</keyword>
<organism evidence="10 11">
    <name type="scientific">Cnuella takakiae</name>
    <dbReference type="NCBI Taxonomy" id="1302690"/>
    <lineage>
        <taxon>Bacteria</taxon>
        <taxon>Pseudomonadati</taxon>
        <taxon>Bacteroidota</taxon>
        <taxon>Chitinophagia</taxon>
        <taxon>Chitinophagales</taxon>
        <taxon>Chitinophagaceae</taxon>
        <taxon>Cnuella</taxon>
    </lineage>
</organism>
<dbReference type="EC" id="2.7.13.3" evidence="2"/>
<keyword evidence="3 5" id="KW-0597">Phosphoprotein</keyword>
<dbReference type="SMART" id="SM00448">
    <property type="entry name" value="REC"/>
    <property type="match status" value="1"/>
</dbReference>
<feature type="domain" description="Histidine kinase" evidence="8">
    <location>
        <begin position="257"/>
        <end position="472"/>
    </location>
</feature>
<dbReference type="EMBL" id="FQUO01000020">
    <property type="protein sequence ID" value="SHG18182.1"/>
    <property type="molecule type" value="Genomic_DNA"/>
</dbReference>
<dbReference type="CDD" id="cd06170">
    <property type="entry name" value="LuxR_C_like"/>
    <property type="match status" value="1"/>
</dbReference>
<feature type="domain" description="HTH luxR-type" evidence="7">
    <location>
        <begin position="675"/>
        <end position="740"/>
    </location>
</feature>
<evidence type="ECO:0000313" key="10">
    <source>
        <dbReference type="EMBL" id="SHG18182.1"/>
    </source>
</evidence>
<gene>
    <name evidence="10" type="ORF">SAMN05444008_12014</name>
</gene>
<feature type="transmembrane region" description="Helical" evidence="6">
    <location>
        <begin position="39"/>
        <end position="59"/>
    </location>
</feature>
<dbReference type="Pfam" id="PF00072">
    <property type="entry name" value="Response_reg"/>
    <property type="match status" value="1"/>
</dbReference>
<evidence type="ECO:0000259" key="7">
    <source>
        <dbReference type="PROSITE" id="PS50043"/>
    </source>
</evidence>
<dbReference type="InterPro" id="IPR003594">
    <property type="entry name" value="HATPase_dom"/>
</dbReference>
<evidence type="ECO:0000256" key="2">
    <source>
        <dbReference type="ARBA" id="ARBA00012438"/>
    </source>
</evidence>
<dbReference type="STRING" id="1302690.BUE76_00400"/>
<reference evidence="10 11" key="1">
    <citation type="submission" date="2016-11" db="EMBL/GenBank/DDBJ databases">
        <authorList>
            <person name="Jaros S."/>
            <person name="Januszkiewicz K."/>
            <person name="Wedrychowicz H."/>
        </authorList>
    </citation>
    <scope>NUCLEOTIDE SEQUENCE [LARGE SCALE GENOMIC DNA]</scope>
    <source>
        <strain evidence="10 11">DSM 26897</strain>
    </source>
</reference>
<feature type="transmembrane region" description="Helical" evidence="6">
    <location>
        <begin position="74"/>
        <end position="94"/>
    </location>
</feature>
<dbReference type="GO" id="GO:0006355">
    <property type="term" value="P:regulation of DNA-templated transcription"/>
    <property type="evidence" value="ECO:0007669"/>
    <property type="project" value="InterPro"/>
</dbReference>
<dbReference type="InterPro" id="IPR001789">
    <property type="entry name" value="Sig_transdc_resp-reg_receiver"/>
</dbReference>
<feature type="transmembrane region" description="Helical" evidence="6">
    <location>
        <begin position="130"/>
        <end position="150"/>
    </location>
</feature>
<feature type="transmembrane region" description="Helical" evidence="6">
    <location>
        <begin position="171"/>
        <end position="191"/>
    </location>
</feature>
<dbReference type="Pfam" id="PF02518">
    <property type="entry name" value="HATPase_c"/>
    <property type="match status" value="1"/>
</dbReference>